<accession>A0A1V9XGH4</accession>
<name>A0A1V9XGH4_9ACAR</name>
<gene>
    <name evidence="1" type="ORF">BIW11_10253</name>
</gene>
<dbReference type="InParanoid" id="A0A1V9XGH4"/>
<sequence>MYKLGVPCSQCPRGTKCMKNEFYGLCEATGPAGPLEDDLAAEDGVTSLLSCNFNSFSGRPNDCDVTTNGPFVTHAPFAIGSHTEVVLRSGQQARLTFQKQVPSENPICVVVHYDIGPAEFGKTSLGKMLLIVRGKNYEAEGSFGDPNDDGLRKFFYNVDTLGIVKKLELSFAFSVPAGSAETFFDLYGVQVIADTCYDYYQKNHVRARARA</sequence>
<dbReference type="AlphaFoldDB" id="A0A1V9XGH4"/>
<evidence type="ECO:0000313" key="1">
    <source>
        <dbReference type="EMBL" id="OQR72645.1"/>
    </source>
</evidence>
<dbReference type="EMBL" id="MNPL01011339">
    <property type="protein sequence ID" value="OQR72645.1"/>
    <property type="molecule type" value="Genomic_DNA"/>
</dbReference>
<keyword evidence="2" id="KW-1185">Reference proteome</keyword>
<reference evidence="1 2" key="1">
    <citation type="journal article" date="2017" name="Gigascience">
        <title>Draft genome of the honey bee ectoparasitic mite, Tropilaelaps mercedesae, is shaped by the parasitic life history.</title>
        <authorList>
            <person name="Dong X."/>
            <person name="Armstrong S.D."/>
            <person name="Xia D."/>
            <person name="Makepeace B.L."/>
            <person name="Darby A.C."/>
            <person name="Kadowaki T."/>
        </authorList>
    </citation>
    <scope>NUCLEOTIDE SEQUENCE [LARGE SCALE GENOMIC DNA]</scope>
    <source>
        <strain evidence="1">Wuxi-XJTLU</strain>
    </source>
</reference>
<comment type="caution">
    <text evidence="1">The sequence shown here is derived from an EMBL/GenBank/DDBJ whole genome shotgun (WGS) entry which is preliminary data.</text>
</comment>
<proteinExistence type="predicted"/>
<organism evidence="1 2">
    <name type="scientific">Tropilaelaps mercedesae</name>
    <dbReference type="NCBI Taxonomy" id="418985"/>
    <lineage>
        <taxon>Eukaryota</taxon>
        <taxon>Metazoa</taxon>
        <taxon>Ecdysozoa</taxon>
        <taxon>Arthropoda</taxon>
        <taxon>Chelicerata</taxon>
        <taxon>Arachnida</taxon>
        <taxon>Acari</taxon>
        <taxon>Parasitiformes</taxon>
        <taxon>Mesostigmata</taxon>
        <taxon>Gamasina</taxon>
        <taxon>Dermanyssoidea</taxon>
        <taxon>Laelapidae</taxon>
        <taxon>Tropilaelaps</taxon>
    </lineage>
</organism>
<protein>
    <submittedName>
        <fullName evidence="1">Venom allergen 5-like</fullName>
    </submittedName>
</protein>
<dbReference type="Proteomes" id="UP000192247">
    <property type="component" value="Unassembled WGS sequence"/>
</dbReference>
<evidence type="ECO:0000313" key="2">
    <source>
        <dbReference type="Proteomes" id="UP000192247"/>
    </source>
</evidence>
<dbReference type="OrthoDB" id="414826at2759"/>